<organism evidence="1">
    <name type="scientific">Arundo donax</name>
    <name type="common">Giant reed</name>
    <name type="synonym">Donax arundinaceus</name>
    <dbReference type="NCBI Taxonomy" id="35708"/>
    <lineage>
        <taxon>Eukaryota</taxon>
        <taxon>Viridiplantae</taxon>
        <taxon>Streptophyta</taxon>
        <taxon>Embryophyta</taxon>
        <taxon>Tracheophyta</taxon>
        <taxon>Spermatophyta</taxon>
        <taxon>Magnoliopsida</taxon>
        <taxon>Liliopsida</taxon>
        <taxon>Poales</taxon>
        <taxon>Poaceae</taxon>
        <taxon>PACMAD clade</taxon>
        <taxon>Arundinoideae</taxon>
        <taxon>Arundineae</taxon>
        <taxon>Arundo</taxon>
    </lineage>
</organism>
<proteinExistence type="predicted"/>
<sequence>MAQLFPTSGTNMMSYNSAVCTPHNGKHGHPKDSKIIGIFAFVSTVKIRVGRAWVVVLMLQPGVHKGLLCCLGLGTLRVCNSMGIKYTYSTTHPLCI</sequence>
<dbReference type="EMBL" id="GBRH01220274">
    <property type="protein sequence ID" value="JAD77621.1"/>
    <property type="molecule type" value="Transcribed_RNA"/>
</dbReference>
<name>A0A0A9CQ01_ARUDO</name>
<protein>
    <submittedName>
        <fullName evidence="1">Uncharacterized protein</fullName>
    </submittedName>
</protein>
<reference evidence="1" key="1">
    <citation type="submission" date="2014-09" db="EMBL/GenBank/DDBJ databases">
        <authorList>
            <person name="Magalhaes I.L.F."/>
            <person name="Oliveira U."/>
            <person name="Santos F.R."/>
            <person name="Vidigal T.H.D.A."/>
            <person name="Brescovit A.D."/>
            <person name="Santos A.J."/>
        </authorList>
    </citation>
    <scope>NUCLEOTIDE SEQUENCE</scope>
    <source>
        <tissue evidence="1">Shoot tissue taken approximately 20 cm above the soil surface</tissue>
    </source>
</reference>
<reference evidence="1" key="2">
    <citation type="journal article" date="2015" name="Data Brief">
        <title>Shoot transcriptome of the giant reed, Arundo donax.</title>
        <authorList>
            <person name="Barrero R.A."/>
            <person name="Guerrero F.D."/>
            <person name="Moolhuijzen P."/>
            <person name="Goolsby J.A."/>
            <person name="Tidwell J."/>
            <person name="Bellgard S.E."/>
            <person name="Bellgard M.I."/>
        </authorList>
    </citation>
    <scope>NUCLEOTIDE SEQUENCE</scope>
    <source>
        <tissue evidence="1">Shoot tissue taken approximately 20 cm above the soil surface</tissue>
    </source>
</reference>
<accession>A0A0A9CQ01</accession>
<dbReference type="AlphaFoldDB" id="A0A0A9CQ01"/>
<evidence type="ECO:0000313" key="1">
    <source>
        <dbReference type="EMBL" id="JAD77621.1"/>
    </source>
</evidence>